<keyword evidence="2" id="KW-0677">Repeat</keyword>
<keyword evidence="5" id="KW-0472">Membrane</keyword>
<evidence type="ECO:0000313" key="8">
    <source>
        <dbReference type="Proteomes" id="UP000282613"/>
    </source>
</evidence>
<keyword evidence="1 4" id="KW-0245">EGF-like domain</keyword>
<gene>
    <name evidence="7" type="ORF">TASK_LOCUS6634</name>
</gene>
<dbReference type="InterPro" id="IPR051022">
    <property type="entry name" value="Notch_Cell-Fate_Det"/>
</dbReference>
<dbReference type="PANTHER" id="PTHR24049">
    <property type="entry name" value="CRUMBS FAMILY MEMBER"/>
    <property type="match status" value="1"/>
</dbReference>
<feature type="domain" description="EGF-like" evidence="6">
    <location>
        <begin position="46"/>
        <end position="81"/>
    </location>
</feature>
<evidence type="ECO:0000256" key="5">
    <source>
        <dbReference type="SAM" id="Phobius"/>
    </source>
</evidence>
<protein>
    <submittedName>
        <fullName evidence="9">EGF-like domain-containing protein</fullName>
    </submittedName>
</protein>
<dbReference type="Proteomes" id="UP000282613">
    <property type="component" value="Unassembled WGS sequence"/>
</dbReference>
<feature type="disulfide bond" evidence="4">
    <location>
        <begin position="113"/>
        <end position="122"/>
    </location>
</feature>
<evidence type="ECO:0000256" key="4">
    <source>
        <dbReference type="PROSITE-ProRule" id="PRU00076"/>
    </source>
</evidence>
<dbReference type="InterPro" id="IPR000742">
    <property type="entry name" value="EGF"/>
</dbReference>
<proteinExistence type="predicted"/>
<dbReference type="SMART" id="SM00181">
    <property type="entry name" value="EGF"/>
    <property type="match status" value="3"/>
</dbReference>
<dbReference type="PROSITE" id="PS50026">
    <property type="entry name" value="EGF_3"/>
    <property type="match status" value="2"/>
</dbReference>
<keyword evidence="8" id="KW-1185">Reference proteome</keyword>
<evidence type="ECO:0000313" key="9">
    <source>
        <dbReference type="WBParaSite" id="TASK_0000663301-mRNA-1"/>
    </source>
</evidence>
<dbReference type="EMBL" id="UYRS01018520">
    <property type="protein sequence ID" value="VDK37067.1"/>
    <property type="molecule type" value="Genomic_DNA"/>
</dbReference>
<evidence type="ECO:0000256" key="2">
    <source>
        <dbReference type="ARBA" id="ARBA00022737"/>
    </source>
</evidence>
<feature type="domain" description="EGF-like" evidence="6">
    <location>
        <begin position="87"/>
        <end position="123"/>
    </location>
</feature>
<accession>A0A0R3W8F3</accession>
<evidence type="ECO:0000259" key="6">
    <source>
        <dbReference type="PROSITE" id="PS50026"/>
    </source>
</evidence>
<dbReference type="PROSITE" id="PS00022">
    <property type="entry name" value="EGF_1"/>
    <property type="match status" value="2"/>
</dbReference>
<feature type="transmembrane region" description="Helical" evidence="5">
    <location>
        <begin position="293"/>
        <end position="317"/>
    </location>
</feature>
<reference evidence="9" key="1">
    <citation type="submission" date="2017-02" db="UniProtKB">
        <authorList>
            <consortium name="WormBaseParasite"/>
        </authorList>
    </citation>
    <scope>IDENTIFICATION</scope>
</reference>
<evidence type="ECO:0000313" key="7">
    <source>
        <dbReference type="EMBL" id="VDK37067.1"/>
    </source>
</evidence>
<dbReference type="AlphaFoldDB" id="A0A0R3W8F3"/>
<dbReference type="Gene3D" id="2.10.25.10">
    <property type="entry name" value="Laminin"/>
    <property type="match status" value="1"/>
</dbReference>
<dbReference type="CDD" id="cd00054">
    <property type="entry name" value="EGF_CA"/>
    <property type="match status" value="1"/>
</dbReference>
<dbReference type="STRING" id="60517.A0A0R3W8F3"/>
<dbReference type="Pfam" id="PF00008">
    <property type="entry name" value="EGF"/>
    <property type="match status" value="1"/>
</dbReference>
<sequence length="349" mass="38332">MALVTSTREEDLNANETQVESVMEGSGIGQVPDKAEALVAPKPQENRAICLKCQGRSVCLDPPNGKASCFCPPDHTGEFCEVELVKLPIKCTKDQCENGGICKQGPDSTICVCSENYVGKNCSRVAVWISLTMNLYTDGNLVQWVEQNNSETAISIAACNQLTASMIRGANPTIATGFVDCDLQDFEKVRVDNQEGIRVTLMLKFDPGNNPKVFQGVEVQRHLELSPINIDFDADETISITNFDVCKANKHDCSPSASCIWDGVTYTCECSRFFTDGFVAGKLLPGRECYHSFMSGLLLGCLIILPVIFATFVSVFYCRRYQAKKEWVATSEASDALQLVSSQYPKYDA</sequence>
<keyword evidence="3 4" id="KW-1015">Disulfide bond</keyword>
<keyword evidence="5" id="KW-1133">Transmembrane helix</keyword>
<dbReference type="SUPFAM" id="SSF57196">
    <property type="entry name" value="EGF/Laminin"/>
    <property type="match status" value="1"/>
</dbReference>
<evidence type="ECO:0000256" key="1">
    <source>
        <dbReference type="ARBA" id="ARBA00022536"/>
    </source>
</evidence>
<feature type="disulfide bond" evidence="4">
    <location>
        <begin position="71"/>
        <end position="80"/>
    </location>
</feature>
<name>A0A0R3W8F3_TAEAS</name>
<reference evidence="7 8" key="2">
    <citation type="submission" date="2018-11" db="EMBL/GenBank/DDBJ databases">
        <authorList>
            <consortium name="Pathogen Informatics"/>
        </authorList>
    </citation>
    <scope>NUCLEOTIDE SEQUENCE [LARGE SCALE GENOMIC DNA]</scope>
</reference>
<evidence type="ECO:0000256" key="3">
    <source>
        <dbReference type="ARBA" id="ARBA00023157"/>
    </source>
</evidence>
<keyword evidence="5" id="KW-0812">Transmembrane</keyword>
<dbReference type="OrthoDB" id="6249958at2759"/>
<organism evidence="9">
    <name type="scientific">Taenia asiatica</name>
    <name type="common">Asian tapeworm</name>
    <dbReference type="NCBI Taxonomy" id="60517"/>
    <lineage>
        <taxon>Eukaryota</taxon>
        <taxon>Metazoa</taxon>
        <taxon>Spiralia</taxon>
        <taxon>Lophotrochozoa</taxon>
        <taxon>Platyhelminthes</taxon>
        <taxon>Cestoda</taxon>
        <taxon>Eucestoda</taxon>
        <taxon>Cyclophyllidea</taxon>
        <taxon>Taeniidae</taxon>
        <taxon>Taenia</taxon>
    </lineage>
</organism>
<dbReference type="WBParaSite" id="TASK_0000663301-mRNA-1">
    <property type="protein sequence ID" value="TASK_0000663301-mRNA-1"/>
    <property type="gene ID" value="TASK_0000663301"/>
</dbReference>
<comment type="caution">
    <text evidence="4">Lacks conserved residue(s) required for the propagation of feature annotation.</text>
</comment>